<dbReference type="AlphaFoldDB" id="A0A2P9HCE0"/>
<dbReference type="EMBL" id="OOFM01000001">
    <property type="protein sequence ID" value="SPL61510.1"/>
    <property type="molecule type" value="Genomic_DNA"/>
</dbReference>
<sequence>MSGTLETRWVDQEHVFYFRNSTPGAVLCLFIFELCLP</sequence>
<dbReference type="Proteomes" id="UP000246073">
    <property type="component" value="Unassembled WGS sequence"/>
</dbReference>
<accession>A0A2P9HCE0</accession>
<gene>
    <name evidence="1" type="ORF">OHAE_4302</name>
</gene>
<evidence type="ECO:0000313" key="1">
    <source>
        <dbReference type="EMBL" id="SPL61510.1"/>
    </source>
</evidence>
<reference evidence="2" key="1">
    <citation type="submission" date="2017-12" db="EMBL/GenBank/DDBJ databases">
        <authorList>
            <person name="Diaz M."/>
        </authorList>
    </citation>
    <scope>NUCLEOTIDE SEQUENCE [LARGE SCALE GENOMIC DNA]</scope>
    <source>
        <strain evidence="2">FI11154</strain>
    </source>
</reference>
<protein>
    <submittedName>
        <fullName evidence="1">Uncharacterized protein</fullName>
    </submittedName>
</protein>
<name>A0A2P9HCE0_9HYPH</name>
<proteinExistence type="predicted"/>
<organism evidence="1 2">
    <name type="scientific">Ochrobactrum soli</name>
    <dbReference type="NCBI Taxonomy" id="2448455"/>
    <lineage>
        <taxon>Bacteria</taxon>
        <taxon>Pseudomonadati</taxon>
        <taxon>Pseudomonadota</taxon>
        <taxon>Alphaproteobacteria</taxon>
        <taxon>Hyphomicrobiales</taxon>
        <taxon>Brucellaceae</taxon>
        <taxon>Brucella/Ochrobactrum group</taxon>
        <taxon>Ochrobactrum</taxon>
    </lineage>
</organism>
<evidence type="ECO:0000313" key="2">
    <source>
        <dbReference type="Proteomes" id="UP000246073"/>
    </source>
</evidence>